<comment type="caution">
    <text evidence="3">The sequence shown here is derived from an EMBL/GenBank/DDBJ whole genome shotgun (WGS) entry which is preliminary data.</text>
</comment>
<dbReference type="Pfam" id="PF03808">
    <property type="entry name" value="Glyco_tran_WecG"/>
    <property type="match status" value="1"/>
</dbReference>
<evidence type="ECO:0000256" key="2">
    <source>
        <dbReference type="ARBA" id="ARBA00022679"/>
    </source>
</evidence>
<dbReference type="GO" id="GO:0016758">
    <property type="term" value="F:hexosyltransferase activity"/>
    <property type="evidence" value="ECO:0007669"/>
    <property type="project" value="TreeGrafter"/>
</dbReference>
<accession>A0A1F7RTM2</accession>
<dbReference type="PANTHER" id="PTHR34136:SF1">
    <property type="entry name" value="UDP-N-ACETYL-D-MANNOSAMINURONIC ACID TRANSFERASE"/>
    <property type="match status" value="1"/>
</dbReference>
<organism evidence="3 4">
    <name type="scientific">Candidatus Schekmanbacteria bacterium RBG_16_38_10</name>
    <dbReference type="NCBI Taxonomy" id="1817879"/>
    <lineage>
        <taxon>Bacteria</taxon>
        <taxon>Candidatus Schekmaniibacteriota</taxon>
    </lineage>
</organism>
<sequence>MTLFDIPFTVCSLDDGIGRIEELIRAGRPQHIILANAHTLNLACDMPGYRNILKEASLVLRDGTGVAWAMKKKGVNPLHNFVGTDFIPDFCRCAAKKGYRIFLLGAEPGVSEKAARRLESIAPGIEICGQHHGFFTIEETDSIIEIINKARPDMLLVAMGNPRQELWITENIDKLKVTVCIGVGALFDYLSGRVKRAPCWMLKAGMEWIFRFVIEPKRLWKRYIIGNPIFVFRVYRENKYAYKESSE</sequence>
<dbReference type="NCBIfam" id="TIGR00696">
    <property type="entry name" value="wecG_tagA_cpsF"/>
    <property type="match status" value="1"/>
</dbReference>
<evidence type="ECO:0000313" key="3">
    <source>
        <dbReference type="EMBL" id="OGL44909.1"/>
    </source>
</evidence>
<evidence type="ECO:0000313" key="4">
    <source>
        <dbReference type="Proteomes" id="UP000178797"/>
    </source>
</evidence>
<proteinExistence type="predicted"/>
<reference evidence="3 4" key="1">
    <citation type="journal article" date="2016" name="Nat. Commun.">
        <title>Thousands of microbial genomes shed light on interconnected biogeochemical processes in an aquifer system.</title>
        <authorList>
            <person name="Anantharaman K."/>
            <person name="Brown C.T."/>
            <person name="Hug L.A."/>
            <person name="Sharon I."/>
            <person name="Castelle C.J."/>
            <person name="Probst A.J."/>
            <person name="Thomas B.C."/>
            <person name="Singh A."/>
            <person name="Wilkins M.J."/>
            <person name="Karaoz U."/>
            <person name="Brodie E.L."/>
            <person name="Williams K.H."/>
            <person name="Hubbard S.S."/>
            <person name="Banfield J.F."/>
        </authorList>
    </citation>
    <scope>NUCLEOTIDE SEQUENCE [LARGE SCALE GENOMIC DNA]</scope>
</reference>
<name>A0A1F7RTM2_9BACT</name>
<gene>
    <name evidence="3" type="ORF">A2W05_06575</name>
</gene>
<keyword evidence="2" id="KW-0808">Transferase</keyword>
<dbReference type="CDD" id="cd06533">
    <property type="entry name" value="Glyco_transf_WecG_TagA"/>
    <property type="match status" value="1"/>
</dbReference>
<protein>
    <recommendedName>
        <fullName evidence="5">Glycosyl transferase</fullName>
    </recommendedName>
</protein>
<keyword evidence="1" id="KW-0328">Glycosyltransferase</keyword>
<dbReference type="EMBL" id="MGDE01000159">
    <property type="protein sequence ID" value="OGL44909.1"/>
    <property type="molecule type" value="Genomic_DNA"/>
</dbReference>
<dbReference type="PANTHER" id="PTHR34136">
    <property type="match status" value="1"/>
</dbReference>
<dbReference type="Proteomes" id="UP000178797">
    <property type="component" value="Unassembled WGS sequence"/>
</dbReference>
<dbReference type="AlphaFoldDB" id="A0A1F7RTM2"/>
<evidence type="ECO:0000256" key="1">
    <source>
        <dbReference type="ARBA" id="ARBA00022676"/>
    </source>
</evidence>
<evidence type="ECO:0008006" key="5">
    <source>
        <dbReference type="Google" id="ProtNLM"/>
    </source>
</evidence>
<dbReference type="InterPro" id="IPR004629">
    <property type="entry name" value="WecG_TagA_CpsF"/>
</dbReference>